<dbReference type="GO" id="GO:0016567">
    <property type="term" value="P:protein ubiquitination"/>
    <property type="evidence" value="ECO:0007669"/>
    <property type="project" value="InterPro"/>
</dbReference>
<dbReference type="InterPro" id="IPR002110">
    <property type="entry name" value="Ankyrin_rpt"/>
</dbReference>
<comment type="caution">
    <text evidence="4">The sequence shown here is derived from an EMBL/GenBank/DDBJ whole genome shotgun (WGS) entry which is preliminary data.</text>
</comment>
<dbReference type="Pfam" id="PF04564">
    <property type="entry name" value="U-box"/>
    <property type="match status" value="1"/>
</dbReference>
<dbReference type="PROSITE" id="PS50088">
    <property type="entry name" value="ANK_REPEAT"/>
    <property type="match status" value="1"/>
</dbReference>
<dbReference type="Proteomes" id="UP000789595">
    <property type="component" value="Unassembled WGS sequence"/>
</dbReference>
<protein>
    <recommendedName>
        <fullName evidence="3">U-box domain-containing protein</fullName>
    </recommendedName>
</protein>
<accession>A0A8J2STR8</accession>
<keyword evidence="5" id="KW-1185">Reference proteome</keyword>
<gene>
    <name evidence="4" type="ORF">PECAL_6P16950</name>
</gene>
<evidence type="ECO:0000256" key="1">
    <source>
        <dbReference type="PROSITE-ProRule" id="PRU00023"/>
    </source>
</evidence>
<feature type="domain" description="U-box" evidence="3">
    <location>
        <begin position="15"/>
        <end position="90"/>
    </location>
</feature>
<dbReference type="SUPFAM" id="SSF57850">
    <property type="entry name" value="RING/U-box"/>
    <property type="match status" value="1"/>
</dbReference>
<dbReference type="Gene3D" id="3.30.40.10">
    <property type="entry name" value="Zinc/RING finger domain, C3HC4 (zinc finger)"/>
    <property type="match status" value="1"/>
</dbReference>
<evidence type="ECO:0000313" key="4">
    <source>
        <dbReference type="EMBL" id="CAH0380058.1"/>
    </source>
</evidence>
<dbReference type="SUPFAM" id="SSF48403">
    <property type="entry name" value="Ankyrin repeat"/>
    <property type="match status" value="1"/>
</dbReference>
<evidence type="ECO:0000313" key="5">
    <source>
        <dbReference type="Proteomes" id="UP000789595"/>
    </source>
</evidence>
<reference evidence="4" key="1">
    <citation type="submission" date="2021-11" db="EMBL/GenBank/DDBJ databases">
        <authorList>
            <consortium name="Genoscope - CEA"/>
            <person name="William W."/>
        </authorList>
    </citation>
    <scope>NUCLEOTIDE SEQUENCE</scope>
</reference>
<dbReference type="GO" id="GO:0004842">
    <property type="term" value="F:ubiquitin-protein transferase activity"/>
    <property type="evidence" value="ECO:0007669"/>
    <property type="project" value="InterPro"/>
</dbReference>
<feature type="repeat" description="ANK" evidence="1">
    <location>
        <begin position="125"/>
        <end position="157"/>
    </location>
</feature>
<dbReference type="InterPro" id="IPR003613">
    <property type="entry name" value="Ubox_domain"/>
</dbReference>
<dbReference type="PROSITE" id="PS51698">
    <property type="entry name" value="U_BOX"/>
    <property type="match status" value="1"/>
</dbReference>
<keyword evidence="1" id="KW-0040">ANK repeat</keyword>
<dbReference type="AlphaFoldDB" id="A0A8J2STR8"/>
<dbReference type="EMBL" id="CAKKNE010000006">
    <property type="protein sequence ID" value="CAH0380058.1"/>
    <property type="molecule type" value="Genomic_DNA"/>
</dbReference>
<dbReference type="InterPro" id="IPR052085">
    <property type="entry name" value="WD-SAM-U-box"/>
</dbReference>
<feature type="region of interest" description="Disordered" evidence="2">
    <location>
        <begin position="331"/>
        <end position="405"/>
    </location>
</feature>
<organism evidence="4 5">
    <name type="scientific">Pelagomonas calceolata</name>
    <dbReference type="NCBI Taxonomy" id="35677"/>
    <lineage>
        <taxon>Eukaryota</taxon>
        <taxon>Sar</taxon>
        <taxon>Stramenopiles</taxon>
        <taxon>Ochrophyta</taxon>
        <taxon>Pelagophyceae</taxon>
        <taxon>Pelagomonadales</taxon>
        <taxon>Pelagomonadaceae</taxon>
        <taxon>Pelagomonas</taxon>
    </lineage>
</organism>
<feature type="region of interest" description="Disordered" evidence="2">
    <location>
        <begin position="213"/>
        <end position="247"/>
    </location>
</feature>
<sequence length="432" mass="46628">MMDDPLTPGGDADQGPPPSLICPITQELLEDPVIAADGFTYEREAIERWLGMGTNRRSPTTNAPLAHRALVPNRSLASLVHAYRGRLGRSIVELIEDAERSEDDVAKCIRQLAERGADVDAVDEAGRSVLLVAVSSKRYVVADALLDAGARVSTTDGSPSPVVALLDGEDWSQVDEDVENPLRPASPSQLQGRRLKALARKCIERCQAEAERDERRNARLRSEEDRAARTDAARASRSTLGQLAQAGTQDEGVANGVFGAARLRQRGFFPSVVALQLTSAPAGPGRRRWSCCAVDEPHVPNATHRERVAMRRLRAAILSVGAGATKVDMGPEAAGKCAPQKAGSPGRKRTSAKPQQHRAYASWEDENKENIDPRTRKATATSLAKPKALSPTKANTTTRARRRRNAIVPVGSPRCVSDLENAFAVLAVSSRR</sequence>
<dbReference type="CDD" id="cd16655">
    <property type="entry name" value="RING-Ubox_WDSUB1-like"/>
    <property type="match status" value="1"/>
</dbReference>
<proteinExistence type="predicted"/>
<feature type="compositionally biased region" description="Basic and acidic residues" evidence="2">
    <location>
        <begin position="213"/>
        <end position="234"/>
    </location>
</feature>
<evidence type="ECO:0000259" key="3">
    <source>
        <dbReference type="PROSITE" id="PS51698"/>
    </source>
</evidence>
<dbReference type="InterPro" id="IPR013083">
    <property type="entry name" value="Znf_RING/FYVE/PHD"/>
</dbReference>
<dbReference type="InterPro" id="IPR036770">
    <property type="entry name" value="Ankyrin_rpt-contain_sf"/>
</dbReference>
<dbReference type="PANTHER" id="PTHR46573">
    <property type="entry name" value="WD REPEAT, SAM AND U-BOX DOMAIN-CONTAINING PROTEIN 1"/>
    <property type="match status" value="1"/>
</dbReference>
<name>A0A8J2STR8_9STRA</name>
<evidence type="ECO:0000256" key="2">
    <source>
        <dbReference type="SAM" id="MobiDB-lite"/>
    </source>
</evidence>
<dbReference type="PANTHER" id="PTHR46573:SF1">
    <property type="entry name" value="WD REPEAT, SAM AND U-BOX DOMAIN-CONTAINING PROTEIN 1"/>
    <property type="match status" value="1"/>
</dbReference>
<dbReference type="Gene3D" id="1.25.40.20">
    <property type="entry name" value="Ankyrin repeat-containing domain"/>
    <property type="match status" value="1"/>
</dbReference>
<dbReference type="OrthoDB" id="424220at2759"/>
<dbReference type="SMART" id="SM00504">
    <property type="entry name" value="Ubox"/>
    <property type="match status" value="1"/>
</dbReference>